<dbReference type="PANTHER" id="PTHR45187">
    <property type="entry name" value="RHODANESE-LIKE DOMAIN-CONTAINING PROTEIN 11, CHLOROPLASTIC"/>
    <property type="match status" value="1"/>
</dbReference>
<evidence type="ECO:0000259" key="2">
    <source>
        <dbReference type="PROSITE" id="PS50206"/>
    </source>
</evidence>
<comment type="caution">
    <text evidence="3">The sequence shown here is derived from an EMBL/GenBank/DDBJ whole genome shotgun (WGS) entry which is preliminary data.</text>
</comment>
<name>A0A6A2YYN5_HIBSY</name>
<dbReference type="InterPro" id="IPR036873">
    <property type="entry name" value="Rhodanese-like_dom_sf"/>
</dbReference>
<evidence type="ECO:0000313" key="4">
    <source>
        <dbReference type="Proteomes" id="UP000436088"/>
    </source>
</evidence>
<feature type="domain" description="Rhodanese" evidence="2">
    <location>
        <begin position="162"/>
        <end position="191"/>
    </location>
</feature>
<keyword evidence="1" id="KW-1133">Transmembrane helix</keyword>
<dbReference type="Proteomes" id="UP000436088">
    <property type="component" value="Unassembled WGS sequence"/>
</dbReference>
<dbReference type="Gene3D" id="3.40.250.10">
    <property type="entry name" value="Rhodanese-like domain"/>
    <property type="match status" value="1"/>
</dbReference>
<dbReference type="CDD" id="cd00158">
    <property type="entry name" value="RHOD"/>
    <property type="match status" value="1"/>
</dbReference>
<keyword evidence="1" id="KW-0812">Transmembrane</keyword>
<proteinExistence type="predicted"/>
<dbReference type="PROSITE" id="PS50206">
    <property type="entry name" value="RHODANESE_3"/>
    <property type="match status" value="1"/>
</dbReference>
<organism evidence="3 4">
    <name type="scientific">Hibiscus syriacus</name>
    <name type="common">Rose of Sharon</name>
    <dbReference type="NCBI Taxonomy" id="106335"/>
    <lineage>
        <taxon>Eukaryota</taxon>
        <taxon>Viridiplantae</taxon>
        <taxon>Streptophyta</taxon>
        <taxon>Embryophyta</taxon>
        <taxon>Tracheophyta</taxon>
        <taxon>Spermatophyta</taxon>
        <taxon>Magnoliopsida</taxon>
        <taxon>eudicotyledons</taxon>
        <taxon>Gunneridae</taxon>
        <taxon>Pentapetalae</taxon>
        <taxon>rosids</taxon>
        <taxon>malvids</taxon>
        <taxon>Malvales</taxon>
        <taxon>Malvaceae</taxon>
        <taxon>Malvoideae</taxon>
        <taxon>Hibiscus</taxon>
    </lineage>
</organism>
<accession>A0A6A2YYN5</accession>
<keyword evidence="1" id="KW-0472">Membrane</keyword>
<dbReference type="Pfam" id="PF13966">
    <property type="entry name" value="zf-RVT"/>
    <property type="match status" value="1"/>
</dbReference>
<dbReference type="EMBL" id="VEPZ02001254">
    <property type="protein sequence ID" value="KAE8684022.1"/>
    <property type="molecule type" value="Genomic_DNA"/>
</dbReference>
<dbReference type="AlphaFoldDB" id="A0A6A2YYN5"/>
<dbReference type="InterPro" id="IPR026960">
    <property type="entry name" value="RVT-Znf"/>
</dbReference>
<dbReference type="SUPFAM" id="SSF52821">
    <property type="entry name" value="Rhodanese/Cell cycle control phosphatase"/>
    <property type="match status" value="1"/>
</dbReference>
<dbReference type="InterPro" id="IPR044664">
    <property type="entry name" value="STR11-like"/>
</dbReference>
<reference evidence="3" key="1">
    <citation type="submission" date="2019-09" db="EMBL/GenBank/DDBJ databases">
        <title>Draft genome information of white flower Hibiscus syriacus.</title>
        <authorList>
            <person name="Kim Y.-M."/>
        </authorList>
    </citation>
    <scope>NUCLEOTIDE SEQUENCE [LARGE SCALE GENOMIC DNA]</scope>
    <source>
        <strain evidence="3">YM2019G1</strain>
    </source>
</reference>
<protein>
    <submittedName>
        <fullName evidence="3">Rhodanese-like domain-containing protein 11</fullName>
    </submittedName>
</protein>
<evidence type="ECO:0000313" key="3">
    <source>
        <dbReference type="EMBL" id="KAE8684022.1"/>
    </source>
</evidence>
<dbReference type="InterPro" id="IPR001763">
    <property type="entry name" value="Rhodanese-like_dom"/>
</dbReference>
<dbReference type="PANTHER" id="PTHR45187:SF2">
    <property type="entry name" value="RHODANESE-LIKE DOMAIN-CONTAINING PROTEIN 11, CHLOROPLASTIC"/>
    <property type="match status" value="1"/>
</dbReference>
<dbReference type="SUPFAM" id="SSF56219">
    <property type="entry name" value="DNase I-like"/>
    <property type="match status" value="1"/>
</dbReference>
<feature type="transmembrane region" description="Helical" evidence="1">
    <location>
        <begin position="613"/>
        <end position="629"/>
    </location>
</feature>
<gene>
    <name evidence="3" type="ORF">F3Y22_tig00111160pilonHSYRG00026</name>
</gene>
<evidence type="ECO:0000256" key="1">
    <source>
        <dbReference type="SAM" id="Phobius"/>
    </source>
</evidence>
<dbReference type="InterPro" id="IPR036691">
    <property type="entry name" value="Endo/exonu/phosph_ase_sf"/>
</dbReference>
<sequence>MASLALPSLNSLPISRLHSQKAPSLISSLPSISTSRHPCTVAPHRFQCAVIRMQAGEEDFELKQMRDMAASKKRWDAIIRERKVMILTPKEAGYAIQLSNNPLLDVHPSSEREKAWVKGSTWVPIFEVDNKFDVGTVSRKVSNFVMGTSWGWWSGVPTVSYNRSLAACELLCNAGYKNLFWVQGGLEAAEEEAMLNRDLAAEGSQPLKFEGIGGLSEFLGWTDQQRTQVAREGWGYRVLYSARLVEVFVVADALFVGAQQVSRYLQDIRSYGHLSWILGGDYNIILHPNESSEHDLLGPIISPEMKGFKECTQDLALQDHPFFGPLFTWSNKQQASFLARKLDRVLINTTWVKKFPNSFVEFLVPVKQKRDTIRVLVDEQGRRLESFDMMVSDVTTFFSNLIAKCEFFAAGISTNILESINKTTGFKQGCMPVRYLGDPLVTRKLSEKDCVVLIDNIKSMLYHWSGSDKVATGARVSWGTICHSKLEGGIGLKDLKTWNKACMIQLIRSILAGEGSLWVEWLNNYVLNDKDFWNIDSGTNTSWSFRNLLKLRREANVVFSTGATSIRAIWEETRVKRDKVHWHNLIWFPFHIPKHSMIAWMTILDRFLLKLDYNIWVLLLMVYVFYNAFQEMRDHIFMEGPLASYLWKEILLLTGLRRSSLSWDQLMSWACGTWTGNSLLVNILKLAWTVFIYSLCKERNKRLFRRNSRTGDEILKAIKEFVRIQLRDRIINRIDRVNNSLCIQWGID</sequence>
<keyword evidence="4" id="KW-1185">Reference proteome</keyword>
<dbReference type="Gene3D" id="3.60.10.10">
    <property type="entry name" value="Endonuclease/exonuclease/phosphatase"/>
    <property type="match status" value="1"/>
</dbReference>